<feature type="domain" description="Bacterial bifunctional deaminase-reductase C-terminal" evidence="1">
    <location>
        <begin position="2"/>
        <end position="176"/>
    </location>
</feature>
<proteinExistence type="predicted"/>
<reference evidence="2" key="1">
    <citation type="submission" date="2022-01" db="EMBL/GenBank/DDBJ databases">
        <title>Jiella avicenniae sp. nov., a novel endophytic bacterium isolated from bark of Avicennia marina.</title>
        <authorList>
            <person name="Tuo L."/>
        </authorList>
    </citation>
    <scope>NUCLEOTIDE SEQUENCE</scope>
    <source>
        <strain evidence="2">CBK1P-4</strain>
    </source>
</reference>
<dbReference type="PANTHER" id="PTHR38011:SF2">
    <property type="entry name" value="BIFUNCTIONAL DEAMINASE-REDUCTASE DOMAIN PROTEIN"/>
    <property type="match status" value="1"/>
</dbReference>
<dbReference type="AlphaFoldDB" id="A0A9X1P4K5"/>
<dbReference type="InterPro" id="IPR002734">
    <property type="entry name" value="RibDG_C"/>
</dbReference>
<dbReference type="InterPro" id="IPR050765">
    <property type="entry name" value="Riboflavin_Biosynth_HTPR"/>
</dbReference>
<dbReference type="Gene3D" id="3.40.430.10">
    <property type="entry name" value="Dihydrofolate Reductase, subunit A"/>
    <property type="match status" value="1"/>
</dbReference>
<gene>
    <name evidence="2" type="ORF">LZD57_17285</name>
</gene>
<evidence type="ECO:0000313" key="2">
    <source>
        <dbReference type="EMBL" id="MCE7029744.1"/>
    </source>
</evidence>
<accession>A0A9X1P4K5</accession>
<dbReference type="EMBL" id="JAJUWU010000018">
    <property type="protein sequence ID" value="MCE7029744.1"/>
    <property type="molecule type" value="Genomic_DNA"/>
</dbReference>
<sequence>MRKIVAGLFQSLDGVVQAPGGPQEDESGGFAFGGWLVPHFSETTGAFIDEVFSGAFDLLLGRRTYDIFAGHWPKIEGDPFADKFNAAAKYVLTSSREPLAWHNSHRLEDFAAVRALKETDGPRLIVQGSSTIYPGLVENGLIDRLYLITFPVILGTGKRALPGVMPGAFRLVDTRVSESGAIIAVYEPSGEVRTGSFALEDRG</sequence>
<evidence type="ECO:0000259" key="1">
    <source>
        <dbReference type="Pfam" id="PF01872"/>
    </source>
</evidence>
<name>A0A9X1P4K5_9HYPH</name>
<comment type="caution">
    <text evidence="2">The sequence shown here is derived from an EMBL/GenBank/DDBJ whole genome shotgun (WGS) entry which is preliminary data.</text>
</comment>
<evidence type="ECO:0000313" key="3">
    <source>
        <dbReference type="Proteomes" id="UP001139035"/>
    </source>
</evidence>
<dbReference type="PANTHER" id="PTHR38011">
    <property type="entry name" value="DIHYDROFOLATE REDUCTASE FAMILY PROTEIN (AFU_ORTHOLOGUE AFUA_8G06820)"/>
    <property type="match status" value="1"/>
</dbReference>
<dbReference type="RefSeq" id="WP_233720738.1">
    <property type="nucleotide sequence ID" value="NZ_JAJUWU010000018.1"/>
</dbReference>
<keyword evidence="3" id="KW-1185">Reference proteome</keyword>
<dbReference type="GO" id="GO:0009231">
    <property type="term" value="P:riboflavin biosynthetic process"/>
    <property type="evidence" value="ECO:0007669"/>
    <property type="project" value="InterPro"/>
</dbReference>
<dbReference type="InterPro" id="IPR024072">
    <property type="entry name" value="DHFR-like_dom_sf"/>
</dbReference>
<organism evidence="2 3">
    <name type="scientific">Jiella avicenniae</name>
    <dbReference type="NCBI Taxonomy" id="2907202"/>
    <lineage>
        <taxon>Bacteria</taxon>
        <taxon>Pseudomonadati</taxon>
        <taxon>Pseudomonadota</taxon>
        <taxon>Alphaproteobacteria</taxon>
        <taxon>Hyphomicrobiales</taxon>
        <taxon>Aurantimonadaceae</taxon>
        <taxon>Jiella</taxon>
    </lineage>
</organism>
<dbReference type="GO" id="GO:0008703">
    <property type="term" value="F:5-amino-6-(5-phosphoribosylamino)uracil reductase activity"/>
    <property type="evidence" value="ECO:0007669"/>
    <property type="project" value="InterPro"/>
</dbReference>
<dbReference type="Pfam" id="PF01872">
    <property type="entry name" value="RibD_C"/>
    <property type="match status" value="1"/>
</dbReference>
<dbReference type="Proteomes" id="UP001139035">
    <property type="component" value="Unassembled WGS sequence"/>
</dbReference>
<dbReference type="SUPFAM" id="SSF53597">
    <property type="entry name" value="Dihydrofolate reductase-like"/>
    <property type="match status" value="1"/>
</dbReference>
<protein>
    <submittedName>
        <fullName evidence="2">Dihydrofolate reductase family protein</fullName>
    </submittedName>
</protein>